<dbReference type="PANTHER" id="PTHR46953">
    <property type="entry name" value="G-PROTEIN COUPLED RECEPTOR MTH-LIKE 1-RELATED"/>
    <property type="match status" value="1"/>
</dbReference>
<feature type="transmembrane region" description="Helical" evidence="6">
    <location>
        <begin position="262"/>
        <end position="287"/>
    </location>
</feature>
<feature type="transmembrane region" description="Helical" evidence="6">
    <location>
        <begin position="142"/>
        <end position="167"/>
    </location>
</feature>
<accession>A0A0A7P814</accession>
<keyword evidence="9" id="KW-0675">Receptor</keyword>
<evidence type="ECO:0000256" key="7">
    <source>
        <dbReference type="SAM" id="SignalP"/>
    </source>
</evidence>
<dbReference type="PROSITE" id="PS50261">
    <property type="entry name" value="G_PROTEIN_RECEP_F2_4"/>
    <property type="match status" value="1"/>
</dbReference>
<keyword evidence="4 6" id="KW-0472">Membrane</keyword>
<dbReference type="GO" id="GO:0007166">
    <property type="term" value="P:cell surface receptor signaling pathway"/>
    <property type="evidence" value="ECO:0007669"/>
    <property type="project" value="InterPro"/>
</dbReference>
<name>A0A0A7P814_9CUCU</name>
<keyword evidence="3 6" id="KW-1133">Transmembrane helix</keyword>
<proteinExistence type="evidence at transcript level"/>
<dbReference type="PANTHER" id="PTHR46953:SF1">
    <property type="entry name" value="G-PROTEIN COUPLED RECEPTOR MTH-LIKE 1-RELATED"/>
    <property type="match status" value="1"/>
</dbReference>
<keyword evidence="7" id="KW-0732">Signal</keyword>
<evidence type="ECO:0000256" key="4">
    <source>
        <dbReference type="ARBA" id="ARBA00023136"/>
    </source>
</evidence>
<evidence type="ECO:0000256" key="5">
    <source>
        <dbReference type="SAM" id="MobiDB-lite"/>
    </source>
</evidence>
<feature type="signal peptide" evidence="7">
    <location>
        <begin position="1"/>
        <end position="22"/>
    </location>
</feature>
<dbReference type="Pfam" id="PF00002">
    <property type="entry name" value="7tm_2"/>
    <property type="match status" value="1"/>
</dbReference>
<evidence type="ECO:0000256" key="6">
    <source>
        <dbReference type="SAM" id="Phobius"/>
    </source>
</evidence>
<dbReference type="GO" id="GO:0004930">
    <property type="term" value="F:G protein-coupled receptor activity"/>
    <property type="evidence" value="ECO:0007669"/>
    <property type="project" value="InterPro"/>
</dbReference>
<feature type="transmembrane region" description="Helical" evidence="6">
    <location>
        <begin position="308"/>
        <end position="329"/>
    </location>
</feature>
<dbReference type="EMBL" id="KM588898">
    <property type="protein sequence ID" value="AJA06112.1"/>
    <property type="molecule type" value="mRNA"/>
</dbReference>
<evidence type="ECO:0000259" key="8">
    <source>
        <dbReference type="PROSITE" id="PS50261"/>
    </source>
</evidence>
<dbReference type="CDD" id="cd15039">
    <property type="entry name" value="7tmB3_Methuselah-like"/>
    <property type="match status" value="1"/>
</dbReference>
<sequence>MGILRLTLFLGTFLVALDSGAAEIAQCCPDNNTLARGKCIDGSNVTVLTCHHKYTAKRDEYKYDAALGGLEADGTIIPEDKFCVSRYKGKDVYLVCFPEHQEPEEERILVKVVSIISVFFLVITLAIYFITPELLDLEGICLVNFMIGEAVGFINLGVLNFYTNVIIDELCQFYAYLGYFSMLYAFFWLNVLSFHIWRITVKPLKQEPPIPWKLIYYLFGVGGPIIFLIILTVSQHTSLYMSVKPEVGESKCWIGTMKAQMIYFYGPISVLLIINAIYYVWTISVLWREVRNVESKRTKILKYRLKMCLKLAVVMGITWVFEVISAALMEDYPSPFWDIPDLINALQGVFIFIILVLLRKRVLRLLAQKSPCRRWIPNKWRTLEDEEDEAGGDLKADANTIPMSKGEEI</sequence>
<feature type="region of interest" description="Disordered" evidence="5">
    <location>
        <begin position="387"/>
        <end position="409"/>
    </location>
</feature>
<organism evidence="9">
    <name type="scientific">Dastarcus helophoroides</name>
    <dbReference type="NCBI Taxonomy" id="1169899"/>
    <lineage>
        <taxon>Eukaryota</taxon>
        <taxon>Metazoa</taxon>
        <taxon>Ecdysozoa</taxon>
        <taxon>Arthropoda</taxon>
        <taxon>Hexapoda</taxon>
        <taxon>Insecta</taxon>
        <taxon>Pterygota</taxon>
        <taxon>Neoptera</taxon>
        <taxon>Endopterygota</taxon>
        <taxon>Coleoptera</taxon>
        <taxon>Polyphaga</taxon>
        <taxon>Cucujiformia</taxon>
        <taxon>Coccinelloidea</taxon>
        <taxon>Bothrideridae</taxon>
        <taxon>Dastarcus</taxon>
    </lineage>
</organism>
<feature type="chain" id="PRO_5002031951" evidence="7">
    <location>
        <begin position="23"/>
        <end position="409"/>
    </location>
</feature>
<keyword evidence="2 6" id="KW-0812">Transmembrane</keyword>
<comment type="subcellular location">
    <subcellularLocation>
        <location evidence="1">Membrane</location>
        <topology evidence="1">Multi-pass membrane protein</topology>
    </subcellularLocation>
</comment>
<evidence type="ECO:0000256" key="1">
    <source>
        <dbReference type="ARBA" id="ARBA00004141"/>
    </source>
</evidence>
<dbReference type="SUPFAM" id="SSF81321">
    <property type="entry name" value="Family A G protein-coupled receptor-like"/>
    <property type="match status" value="1"/>
</dbReference>
<evidence type="ECO:0000256" key="2">
    <source>
        <dbReference type="ARBA" id="ARBA00022692"/>
    </source>
</evidence>
<feature type="domain" description="G-protein coupled receptors family 2 profile 2" evidence="8">
    <location>
        <begin position="106"/>
        <end position="359"/>
    </location>
</feature>
<dbReference type="GO" id="GO:0016020">
    <property type="term" value="C:membrane"/>
    <property type="evidence" value="ECO:0007669"/>
    <property type="project" value="UniProtKB-SubCell"/>
</dbReference>
<evidence type="ECO:0000256" key="3">
    <source>
        <dbReference type="ARBA" id="ARBA00022989"/>
    </source>
</evidence>
<reference evidence="9" key="1">
    <citation type="submission" date="2014-09" db="EMBL/GenBank/DDBJ databases">
        <title>Cloning of full-length cDNA and bioinformatic analysis of two mth genes from Dastarcus helophoroides (Coleoptera: Bothrideridae).</title>
        <authorList>
            <person name="Zhang W."/>
            <person name="Zhang Z."/>
            <person name="Li M."/>
        </authorList>
    </citation>
    <scope>NUCLEOTIDE SEQUENCE</scope>
</reference>
<evidence type="ECO:0000313" key="9">
    <source>
        <dbReference type="EMBL" id="AJA06112.1"/>
    </source>
</evidence>
<dbReference type="InterPro" id="IPR017981">
    <property type="entry name" value="GPCR_2-like_7TM"/>
</dbReference>
<dbReference type="AlphaFoldDB" id="A0A0A7P814"/>
<dbReference type="InterPro" id="IPR052808">
    <property type="entry name" value="GPCR_Mth-like"/>
</dbReference>
<feature type="transmembrane region" description="Helical" evidence="6">
    <location>
        <begin position="173"/>
        <end position="193"/>
    </location>
</feature>
<dbReference type="InterPro" id="IPR000832">
    <property type="entry name" value="GPCR_2_secretin-like"/>
</dbReference>
<feature type="transmembrane region" description="Helical" evidence="6">
    <location>
        <begin position="108"/>
        <end position="130"/>
    </location>
</feature>
<feature type="transmembrane region" description="Helical" evidence="6">
    <location>
        <begin position="214"/>
        <end position="233"/>
    </location>
</feature>
<protein>
    <submittedName>
        <fullName evidence="9">G-protein coupled receptor Mth-like protein 2</fullName>
    </submittedName>
</protein>
<feature type="transmembrane region" description="Helical" evidence="6">
    <location>
        <begin position="341"/>
        <end position="358"/>
    </location>
</feature>
<dbReference type="Gene3D" id="1.20.1070.10">
    <property type="entry name" value="Rhodopsin 7-helix transmembrane proteins"/>
    <property type="match status" value="1"/>
</dbReference>